<proteinExistence type="predicted"/>
<feature type="region of interest" description="Disordered" evidence="2">
    <location>
        <begin position="555"/>
        <end position="581"/>
    </location>
</feature>
<keyword evidence="3" id="KW-1133">Transmembrane helix</keyword>
<name>A0A8J4C441_9CHLO</name>
<comment type="caution">
    <text evidence="4">The sequence shown here is derived from an EMBL/GenBank/DDBJ whole genome shotgun (WGS) entry which is preliminary data.</text>
</comment>
<feature type="compositionally biased region" description="Acidic residues" evidence="2">
    <location>
        <begin position="733"/>
        <end position="742"/>
    </location>
</feature>
<evidence type="ECO:0000256" key="1">
    <source>
        <dbReference type="SAM" id="Coils"/>
    </source>
</evidence>
<evidence type="ECO:0000313" key="5">
    <source>
        <dbReference type="Proteomes" id="UP000747110"/>
    </source>
</evidence>
<keyword evidence="1" id="KW-0175">Coiled coil</keyword>
<feature type="region of interest" description="Disordered" evidence="2">
    <location>
        <begin position="699"/>
        <end position="742"/>
    </location>
</feature>
<gene>
    <name evidence="4" type="ORF">Vretifemale_1638</name>
</gene>
<feature type="compositionally biased region" description="Polar residues" evidence="2">
    <location>
        <begin position="649"/>
        <end position="658"/>
    </location>
</feature>
<dbReference type="AlphaFoldDB" id="A0A8J4C441"/>
<evidence type="ECO:0000256" key="2">
    <source>
        <dbReference type="SAM" id="MobiDB-lite"/>
    </source>
</evidence>
<evidence type="ECO:0000313" key="4">
    <source>
        <dbReference type="EMBL" id="GIL70993.1"/>
    </source>
</evidence>
<keyword evidence="5" id="KW-1185">Reference proteome</keyword>
<accession>A0A8J4C441</accession>
<evidence type="ECO:0000256" key="3">
    <source>
        <dbReference type="SAM" id="Phobius"/>
    </source>
</evidence>
<dbReference type="EMBL" id="BNCP01000002">
    <property type="protein sequence ID" value="GIL70993.1"/>
    <property type="molecule type" value="Genomic_DNA"/>
</dbReference>
<dbReference type="Proteomes" id="UP000747110">
    <property type="component" value="Unassembled WGS sequence"/>
</dbReference>
<feature type="transmembrane region" description="Helical" evidence="3">
    <location>
        <begin position="27"/>
        <end position="48"/>
    </location>
</feature>
<reference evidence="4" key="1">
    <citation type="journal article" date="2021" name="Proc. Natl. Acad. Sci. U.S.A.">
        <title>Three genomes in the algal genus Volvox reveal the fate of a haploid sex-determining region after a transition to homothallism.</title>
        <authorList>
            <person name="Yamamoto K."/>
            <person name="Hamaji T."/>
            <person name="Kawai-Toyooka H."/>
            <person name="Matsuzaki R."/>
            <person name="Takahashi F."/>
            <person name="Nishimura Y."/>
            <person name="Kawachi M."/>
            <person name="Noguchi H."/>
            <person name="Minakuchi Y."/>
            <person name="Umen J.G."/>
            <person name="Toyoda A."/>
            <person name="Nozaki H."/>
        </authorList>
    </citation>
    <scope>NUCLEOTIDE SEQUENCE</scope>
    <source>
        <strain evidence="4">NIES-3786</strain>
    </source>
</reference>
<feature type="compositionally biased region" description="Polar residues" evidence="2">
    <location>
        <begin position="708"/>
        <end position="722"/>
    </location>
</feature>
<protein>
    <submittedName>
        <fullName evidence="4">Uncharacterized protein</fullName>
    </submittedName>
</protein>
<organism evidence="4 5">
    <name type="scientific">Volvox reticuliferus</name>
    <dbReference type="NCBI Taxonomy" id="1737510"/>
    <lineage>
        <taxon>Eukaryota</taxon>
        <taxon>Viridiplantae</taxon>
        <taxon>Chlorophyta</taxon>
        <taxon>core chlorophytes</taxon>
        <taxon>Chlorophyceae</taxon>
        <taxon>CS clade</taxon>
        <taxon>Chlamydomonadales</taxon>
        <taxon>Volvocaceae</taxon>
        <taxon>Volvox</taxon>
    </lineage>
</organism>
<feature type="compositionally biased region" description="Basic and acidic residues" evidence="2">
    <location>
        <begin position="614"/>
        <end position="628"/>
    </location>
</feature>
<dbReference type="OrthoDB" id="3838338at2759"/>
<feature type="compositionally biased region" description="Low complexity" evidence="2">
    <location>
        <begin position="664"/>
        <end position="685"/>
    </location>
</feature>
<feature type="region of interest" description="Disordered" evidence="2">
    <location>
        <begin position="614"/>
        <end position="685"/>
    </location>
</feature>
<keyword evidence="3" id="KW-0812">Transmembrane</keyword>
<feature type="coiled-coil region" evidence="1">
    <location>
        <begin position="97"/>
        <end position="235"/>
    </location>
</feature>
<keyword evidence="3" id="KW-0472">Membrane</keyword>
<sequence length="742" mass="76691">MLPSYHHGGSMPGMGSKPLRRPWFQDVNGTLIAILVLAVVLALEHFYFQSRLARVSALEVSLAIQLKDVEASMKQHTDQLRKMNPKLDEIDNTELSLKRLQEEASKAISGLADVQATLAEIQRANTTARFIQEAQQQRQNLTALASQLDEVLRFQTSSKEALTDLSSRVANLQSNVTKLASKLESHNSALKTLADQLELHQNSTLSALQQQTVAVSEALEAHKALQERVDNLNMSAAASSPVKAEAMEAAVSLGGRGAGAGYGSPTGTDGGNGKVSTEAKVSGELATVGDAAAGMGSVDPVPQATSAKTMESLQAMPGGNLSNISVGIRGVGKGTATSAQLLERPINGWNATTGVEGAEGVPKLAAVAGVKNTGMNQAAVEATISNVDEDSQLVREHVALTLDDGEKTSSASTIQAAENSTTAVAANEANSTADTTRAAGSTNVADAIHYNNTNVWTGWAVTKATSLNGRTVDLPTDASSKKTDAGKGAAGVVTEDDVKAGAQVGTIASANDSTITTKPVMATETARFVEGTASNSTGALDELDAFVSTATDSSRVQAAAGKGSVVDNGTGSAGGTSEEGTKIVISSAGGSTKTEAGDAWGWQIDHQVDGRVSDVEARRGHGDVEREQGQQNRGRRVRTGRNRFGRMQEQFQQHQSSDGAHARGASTSQVSVGVVTESTSTGTGRGAAIRAADALATMGAANDGETTDVATTGSGTGENASTHAADEHSGVLVDEEEQDHVE</sequence>
<feature type="compositionally biased region" description="Basic residues" evidence="2">
    <location>
        <begin position="633"/>
        <end position="644"/>
    </location>
</feature>